<dbReference type="eggNOG" id="COG5295">
    <property type="taxonomic scope" value="Bacteria"/>
</dbReference>
<keyword evidence="1" id="KW-0732">Signal</keyword>
<dbReference type="Proteomes" id="UP000000270">
    <property type="component" value="Chromosome"/>
</dbReference>
<dbReference type="eggNOG" id="COG4625">
    <property type="taxonomic scope" value="Bacteria"/>
</dbReference>
<dbReference type="SUPFAM" id="SSF103515">
    <property type="entry name" value="Autotransporter"/>
    <property type="match status" value="1"/>
</dbReference>
<dbReference type="AlphaFoldDB" id="A8IGP6"/>
<dbReference type="GO" id="GO:0019867">
    <property type="term" value="C:outer membrane"/>
    <property type="evidence" value="ECO:0007669"/>
    <property type="project" value="InterPro"/>
</dbReference>
<reference evidence="3 4" key="5">
    <citation type="journal article" date="2010" name="Appl. Environ. Microbiol.">
        <title>phrR-like gene praR of Azorhizobium caulinodans ORS571 is essential for symbiosis with Sesbania rostrata and is involved in expression of reb genes.</title>
        <authorList>
            <person name="Akiba N."/>
            <person name="Aono T."/>
            <person name="Toyazaki H."/>
            <person name="Sato S."/>
            <person name="Oyaizu H."/>
        </authorList>
    </citation>
    <scope>NUCLEOTIDE SEQUENCE [LARGE SCALE GENOMIC DNA]</scope>
    <source>
        <strain evidence="4">ATCC 43989 / DSM 5975 / JCM 20966 / LMG 6465 / NBRC 14845 / NCIMB 13405 / ORS 571</strain>
    </source>
</reference>
<dbReference type="InterPro" id="IPR006315">
    <property type="entry name" value="OM_autotransptr_brl_dom"/>
</dbReference>
<keyword evidence="4" id="KW-1185">Reference proteome</keyword>
<reference evidence="3 4" key="1">
    <citation type="journal article" date="2007" name="Appl. Environ. Microbiol.">
        <title>Rhizobial factors required for stem nodule maturation and maintenance in Sesbania rostrata-Azorhizobium caulinodans ORS571 symbiosis.</title>
        <authorList>
            <person name="Suzuki S."/>
            <person name="Aono T."/>
            <person name="Lee KB."/>
            <person name="Suzuki T."/>
            <person name="Liu CT."/>
            <person name="Miwa H."/>
            <person name="Wakao S."/>
            <person name="Iki T."/>
            <person name="Oyaizu H."/>
        </authorList>
    </citation>
    <scope>NUCLEOTIDE SEQUENCE [LARGE SCALE GENOMIC DNA]</scope>
    <source>
        <strain evidence="4">ATCC 43989 / DSM 5975 / JCM 20966 / LMG 6465 / NBRC 14845 / NCIMB 13405 / ORS 571</strain>
    </source>
</reference>
<dbReference type="NCBIfam" id="TIGR01414">
    <property type="entry name" value="autotrans_barl"/>
    <property type="match status" value="1"/>
</dbReference>
<dbReference type="RefSeq" id="WP_012168648.1">
    <property type="nucleotide sequence ID" value="NC_009937.1"/>
</dbReference>
<gene>
    <name evidence="3" type="ordered locus">AZC_0117</name>
</gene>
<organism evidence="3 4">
    <name type="scientific">Azorhizobium caulinodans (strain ATCC 43989 / DSM 5975 / JCM 20966 / LMG 6465 / NBRC 14845 / NCIMB 13405 / ORS 571)</name>
    <dbReference type="NCBI Taxonomy" id="438753"/>
    <lineage>
        <taxon>Bacteria</taxon>
        <taxon>Pseudomonadati</taxon>
        <taxon>Pseudomonadota</taxon>
        <taxon>Alphaproteobacteria</taxon>
        <taxon>Hyphomicrobiales</taxon>
        <taxon>Xanthobacteraceae</taxon>
        <taxon>Azorhizobium</taxon>
    </lineage>
</organism>
<reference evidence="3 4" key="4">
    <citation type="journal article" date="2009" name="Appl. Environ. Microbiol.">
        <title>Comparative genome-wide transcriptional profiling of Azorhizobium caulinodans ORS571 grown under free-living and symbiotic conditions.</title>
        <authorList>
            <person name="Tsukada S."/>
            <person name="Aono T."/>
            <person name="Akiba N."/>
            <person name="Lee KB."/>
            <person name="Liu CT."/>
            <person name="Toyazaki H."/>
            <person name="Oyaizu H."/>
        </authorList>
    </citation>
    <scope>NUCLEOTIDE SEQUENCE [LARGE SCALE GENOMIC DNA]</scope>
    <source>
        <strain evidence="4">ATCC 43989 / DSM 5975 / JCM 20966 / LMG 6465 / NBRC 14845 / NCIMB 13405 / ORS 571</strain>
    </source>
</reference>
<dbReference type="Gene3D" id="2.40.128.130">
    <property type="entry name" value="Autotransporter beta-domain"/>
    <property type="match status" value="1"/>
</dbReference>
<proteinExistence type="predicted"/>
<dbReference type="KEGG" id="azc:AZC_0117"/>
<evidence type="ECO:0000259" key="2">
    <source>
        <dbReference type="PROSITE" id="PS51208"/>
    </source>
</evidence>
<protein>
    <submittedName>
        <fullName evidence="3">Outer membrane autotransporter barrel</fullName>
    </submittedName>
</protein>
<evidence type="ECO:0000256" key="1">
    <source>
        <dbReference type="SAM" id="SignalP"/>
    </source>
</evidence>
<sequence length="1138" mass="112126">MRCLSSSVSRTAIACALAFAPAPVLAASFTVPTGSTNTTVQTLTGTQTGAVSVGGTLSTTASSVTLGIATGTGVVLNNAGTISSGNRAVDTTSTVTGLLTVNNGGAITATDDGFRINGTLAGGTLLLSNSGTIVSSTGQALDFDKATATNAIVTITNSGSIQSSGSDAVRLGGGTISLSNSGTISTTSAGKRAIKFDTASNVDTLVSLSLTNGIGGLISGTDDAIKIAGNAGSTSAAVIAINNAGTIRSTAGGQGIDLGDLTSTSLKITITNQSTGLITASDNDGVKAGMNTVVSNYGTITSNYTTTSADAQNYSAVKFDGASGAVHNYAGGVISGAYHGIKASGLTDNIDVINDAGGTITGRNGSGVNSNGTGSVLNYGIITGSFDPAASFGDGDGVDIDHIGTIVNYGTIQALGSKGTKPGETKPSTSEGIAIGGGSITNGSATVRTALISGANNGILADDSNSGSIYGALTVTNYGTIQGLNGYGIQVVNNAGFATTITNYGTISGTTYAVAMGNGNDLFVYEAGSSVNGAVKGEGGTDTLRLGEVAGTFNLSLLGDSATYQGFEILDLAIGSGWTVTGSSSFSGATNVTGASLTLNNASLAASVVTVGGSNAVLAGTGTIGSLVANSGATISPGLTASGLGTLSVNGAARFNSGSTYAVTVTNSGASDRIAVSGATTLSTGASVSVQAIAGLYNFRQTYTILTSAGGISGTFGPVSSNFAFLTPSLSYDANTVYLALNRNDTTFASVATTRNGRQAAAAVEAGGPNTALYNAVATGSITASQSAFQLLSGEAQASFGTTAFNQNQMVGDVIDARLRQSNYAGATGAAAGLGAGGPTAYANERAVKAGPFSSAAAPAPAPQAWTGWVQGYGQWNHLSGNGNASTLDSTVGGVLAGLDTSVNNWTLGFAAGYGWSNSSVANLGSQVNSDTAQFAFYAGTAFGALKLRAGATLAYSNVDSNRVVVVGSLTERPTASYDGWSGGFFGEAGYALPVGPVAFEPFAQLAWSGVNMGSFAETGAPVTGLSSSGLSFDTWYTTLGLRAAGAVSFAGYNIVPHASVGWRHAYGDVTPALAVTYLNTGTGFTVQGLPIAEDSAVLGAGLDLALGKGFTVGVSYDGAFASSSQSNAVRGTVGFTF</sequence>
<dbReference type="EMBL" id="AP009384">
    <property type="protein sequence ID" value="BAF86115.1"/>
    <property type="molecule type" value="Genomic_DNA"/>
</dbReference>
<dbReference type="InterPro" id="IPR005546">
    <property type="entry name" value="Autotransporte_beta"/>
</dbReference>
<dbReference type="STRING" id="438753.AZC_0117"/>
<reference evidence="3 4" key="6">
    <citation type="journal article" date="2011" name="Appl. Environ. Microbiol.">
        <title>Involvement of the azorhizobial chromosome partition gene (parA) in the onset of bacteroid differentiation during Sesbania rostrata stem nodule development.</title>
        <authorList>
            <person name="Liu CT."/>
            <person name="Lee KB."/>
            <person name="Wang YS."/>
            <person name="Peng MH."/>
            <person name="Lee KT."/>
            <person name="Suzuki S."/>
            <person name="Suzuki T."/>
            <person name="Oyaizu H."/>
        </authorList>
    </citation>
    <scope>NUCLEOTIDE SEQUENCE [LARGE SCALE GENOMIC DNA]</scope>
    <source>
        <strain evidence="4">ATCC 43989 / DSM 5975 / JCM 20966 / LMG 6465 / NBRC 14845 / NCIMB 13405 / ORS 571</strain>
    </source>
</reference>
<dbReference type="SMART" id="SM00869">
    <property type="entry name" value="Autotransporter"/>
    <property type="match status" value="1"/>
</dbReference>
<evidence type="ECO:0000313" key="4">
    <source>
        <dbReference type="Proteomes" id="UP000000270"/>
    </source>
</evidence>
<dbReference type="HOGENOM" id="CLU_005887_4_0_5"/>
<reference evidence="3 4" key="3">
    <citation type="journal article" date="2008" name="BMC Genomics">
        <title>The genome of the versatile nitrogen fixer Azorhizobium caulinodans ORS571.</title>
        <authorList>
            <person name="Lee KB."/>
            <person name="Backer P.D."/>
            <person name="Aono T."/>
            <person name="Liu CT."/>
            <person name="Suzuki S."/>
            <person name="Suzuki T."/>
            <person name="Kaneko T."/>
            <person name="Yamada M."/>
            <person name="Tabata S."/>
            <person name="Kupfer D.M."/>
            <person name="Najar F.Z."/>
            <person name="Wiley G.B."/>
            <person name="Roe B."/>
            <person name="Binnewies T.T."/>
            <person name="Ussery D.W."/>
            <person name="D'Haeze W."/>
            <person name="Herder J.D."/>
            <person name="Gevers D."/>
            <person name="Vereecke D."/>
            <person name="Holsters M."/>
            <person name="Oyaizu H."/>
        </authorList>
    </citation>
    <scope>NUCLEOTIDE SEQUENCE [LARGE SCALE GENOMIC DNA]</scope>
    <source>
        <strain evidence="4">ATCC 43989 / DSM 5975 / JCM 20966 / LMG 6465 / NBRC 14845 / NCIMB 13405 / ORS 571</strain>
    </source>
</reference>
<name>A8IGP6_AZOC5</name>
<accession>A8IGP6</accession>
<dbReference type="InterPro" id="IPR036709">
    <property type="entry name" value="Autotransporte_beta_dom_sf"/>
</dbReference>
<dbReference type="PROSITE" id="PS51208">
    <property type="entry name" value="AUTOTRANSPORTER"/>
    <property type="match status" value="1"/>
</dbReference>
<feature type="signal peptide" evidence="1">
    <location>
        <begin position="1"/>
        <end position="26"/>
    </location>
</feature>
<evidence type="ECO:0000313" key="3">
    <source>
        <dbReference type="EMBL" id="BAF86115.1"/>
    </source>
</evidence>
<reference evidence="4" key="2">
    <citation type="submission" date="2007-04" db="EMBL/GenBank/DDBJ databases">
        <title>Complete genome sequence of the nitrogen-fixing bacterium Azorhizobium caulinodans ORS571.</title>
        <authorList>
            <person name="Lee K.B."/>
            <person name="Backer P.D."/>
            <person name="Aono T."/>
            <person name="Liu C.T."/>
            <person name="Suzuki S."/>
            <person name="Suzuki T."/>
            <person name="Kaneko T."/>
            <person name="Yamada M."/>
            <person name="Tabata S."/>
            <person name="Kupfer D.M."/>
            <person name="Najar F.Z."/>
            <person name="Wiley G.B."/>
            <person name="Roe B."/>
            <person name="Binnewies T."/>
            <person name="Ussery D."/>
            <person name="Vereecke D."/>
            <person name="Gevers D."/>
            <person name="Holsters M."/>
            <person name="Oyaizu H."/>
        </authorList>
    </citation>
    <scope>NUCLEOTIDE SEQUENCE [LARGE SCALE GENOMIC DNA]</scope>
    <source>
        <strain evidence="4">ATCC 43989 / DSM 5975 / JCM 20966 / LMG 6465 / NBRC 14845 / NCIMB 13405 / ORS 571</strain>
    </source>
</reference>
<feature type="domain" description="Autotransporter" evidence="2">
    <location>
        <begin position="861"/>
        <end position="1138"/>
    </location>
</feature>
<feature type="chain" id="PRO_5002723626" evidence="1">
    <location>
        <begin position="27"/>
        <end position="1138"/>
    </location>
</feature>
<dbReference type="Pfam" id="PF03797">
    <property type="entry name" value="Autotransporter"/>
    <property type="match status" value="1"/>
</dbReference>